<name>A0AAW7XH40_9GAMM</name>
<dbReference type="GO" id="GO:0005548">
    <property type="term" value="F:phospholipid transporter activity"/>
    <property type="evidence" value="ECO:0007669"/>
    <property type="project" value="TreeGrafter"/>
</dbReference>
<dbReference type="RefSeq" id="WP_075172822.1">
    <property type="nucleotide sequence ID" value="NZ_CAXHZV010000002.1"/>
</dbReference>
<reference evidence="2" key="1">
    <citation type="submission" date="2023-07" db="EMBL/GenBank/DDBJ databases">
        <title>Genome content predicts the carbon catabolic preferences of heterotrophic bacteria.</title>
        <authorList>
            <person name="Gralka M."/>
        </authorList>
    </citation>
    <scope>NUCLEOTIDE SEQUENCE</scope>
    <source>
        <strain evidence="3">5G01</strain>
        <strain evidence="2">I2M16</strain>
    </source>
</reference>
<dbReference type="InterPro" id="IPR052336">
    <property type="entry name" value="MlaD_Phospholipid_Transporter"/>
</dbReference>
<dbReference type="NCBIfam" id="TIGR04430">
    <property type="entry name" value="OM_asym_MlaD"/>
    <property type="match status" value="1"/>
</dbReference>
<dbReference type="EMBL" id="JAUYVO010000002">
    <property type="protein sequence ID" value="MDP2521660.1"/>
    <property type="molecule type" value="Genomic_DNA"/>
</dbReference>
<dbReference type="PANTHER" id="PTHR33371:SF4">
    <property type="entry name" value="INTERMEMBRANE PHOSPHOLIPID TRANSPORT SYSTEM BINDING PROTEIN MLAD"/>
    <property type="match status" value="1"/>
</dbReference>
<dbReference type="GeneID" id="89456985"/>
<evidence type="ECO:0000259" key="1">
    <source>
        <dbReference type="Pfam" id="PF02470"/>
    </source>
</evidence>
<gene>
    <name evidence="2" type="primary">mlaD</name>
    <name evidence="2" type="ORF">Q4490_03910</name>
    <name evidence="3" type="ORF">Q8W30_03665</name>
</gene>
<proteinExistence type="predicted"/>
<dbReference type="Pfam" id="PF02470">
    <property type="entry name" value="MlaD"/>
    <property type="match status" value="1"/>
</dbReference>
<dbReference type="PANTHER" id="PTHR33371">
    <property type="entry name" value="INTERMEMBRANE PHOSPHOLIPID TRANSPORT SYSTEM BINDING PROTEIN MLAD-RELATED"/>
    <property type="match status" value="1"/>
</dbReference>
<accession>A0AAW7XH40</accession>
<protein>
    <submittedName>
        <fullName evidence="2">Outer membrane lipid asymmetry maintenance protein MlaD</fullName>
    </submittedName>
</protein>
<comment type="caution">
    <text evidence="2">The sequence shown here is derived from an EMBL/GenBank/DDBJ whole genome shotgun (WGS) entry which is preliminary data.</text>
</comment>
<evidence type="ECO:0000313" key="2">
    <source>
        <dbReference type="EMBL" id="MDO6452703.1"/>
    </source>
</evidence>
<dbReference type="InterPro" id="IPR003399">
    <property type="entry name" value="Mce/MlaD"/>
</dbReference>
<dbReference type="GO" id="GO:0005543">
    <property type="term" value="F:phospholipid binding"/>
    <property type="evidence" value="ECO:0007669"/>
    <property type="project" value="TreeGrafter"/>
</dbReference>
<feature type="domain" description="Mce/MlaD" evidence="1">
    <location>
        <begin position="40"/>
        <end position="117"/>
    </location>
</feature>
<dbReference type="AlphaFoldDB" id="A0AAW7XH40"/>
<keyword evidence="5" id="KW-1185">Reference proteome</keyword>
<organism evidence="2 4">
    <name type="scientific">Neptunomonas phycophila</name>
    <dbReference type="NCBI Taxonomy" id="1572645"/>
    <lineage>
        <taxon>Bacteria</taxon>
        <taxon>Pseudomonadati</taxon>
        <taxon>Pseudomonadota</taxon>
        <taxon>Gammaproteobacteria</taxon>
        <taxon>Oceanospirillales</taxon>
        <taxon>Oceanospirillaceae</taxon>
        <taxon>Neptunomonas</taxon>
    </lineage>
</organism>
<evidence type="ECO:0000313" key="3">
    <source>
        <dbReference type="EMBL" id="MDP2521660.1"/>
    </source>
</evidence>
<sequence>MRTRWIEVSVGLFMLLGLLAILGLAINVSGLSLNSAAQDTYRLEARFENIGGLKARSKVTLSGVQVGEVSRITIDTKRLVALVEMNINSSVDYLSKDTSAQILTSGLLGEQYIGLSVGFEPDTLKNGDTIADTQSAMVLENLIGKFLFNKVSE</sequence>
<dbReference type="Proteomes" id="UP001177341">
    <property type="component" value="Unassembled WGS sequence"/>
</dbReference>
<dbReference type="Proteomes" id="UP001169862">
    <property type="component" value="Unassembled WGS sequence"/>
</dbReference>
<dbReference type="InterPro" id="IPR030970">
    <property type="entry name" value="ABC_MlaD"/>
</dbReference>
<evidence type="ECO:0000313" key="4">
    <source>
        <dbReference type="Proteomes" id="UP001169862"/>
    </source>
</evidence>
<evidence type="ECO:0000313" key="5">
    <source>
        <dbReference type="Proteomes" id="UP001177341"/>
    </source>
</evidence>
<dbReference type="EMBL" id="JAUOPG010000002">
    <property type="protein sequence ID" value="MDO6452703.1"/>
    <property type="molecule type" value="Genomic_DNA"/>
</dbReference>